<keyword evidence="4" id="KW-0560">Oxidoreductase</keyword>
<keyword evidence="3" id="KW-0288">FMN</keyword>
<dbReference type="InterPro" id="IPR012349">
    <property type="entry name" value="Split_barrel_FMN-bd"/>
</dbReference>
<dbReference type="Proteomes" id="UP000235659">
    <property type="component" value="Unassembled WGS sequence"/>
</dbReference>
<dbReference type="SUPFAM" id="SSF50475">
    <property type="entry name" value="FMN-binding split barrel"/>
    <property type="match status" value="1"/>
</dbReference>
<evidence type="ECO:0000256" key="4">
    <source>
        <dbReference type="ARBA" id="ARBA00023002"/>
    </source>
</evidence>
<evidence type="ECO:0000256" key="1">
    <source>
        <dbReference type="ARBA" id="ARBA00001917"/>
    </source>
</evidence>
<evidence type="ECO:0000313" key="6">
    <source>
        <dbReference type="EMBL" id="PMS31588.1"/>
    </source>
</evidence>
<accession>A0ABX4V8V3</accession>
<dbReference type="InterPro" id="IPR000659">
    <property type="entry name" value="Pyridox_Oxase"/>
</dbReference>
<protein>
    <submittedName>
        <fullName evidence="6">Pyridoxamine 5'-phosphate oxidase</fullName>
    </submittedName>
</protein>
<keyword evidence="2" id="KW-0285">Flavoprotein</keyword>
<evidence type="ECO:0000256" key="2">
    <source>
        <dbReference type="ARBA" id="ARBA00022630"/>
    </source>
</evidence>
<dbReference type="PANTHER" id="PTHR10851:SF3">
    <property type="entry name" value="PYRIDOXINE_PYRIDOXAMINE 5'-PHOSPHATE OXIDASE 2"/>
    <property type="match status" value="1"/>
</dbReference>
<sequence length="192" mass="21405">MKLGEIYLRIWGCLAAAASESDHAFNAMQASTIGLDGAPNLRTVALRRVSEPENLISFHTDLRSPKVAELDREPRIALAGVDSDRKLQIRVFGEARIIRDGPVRVDAWKASRDHDLIQYRTLLAPGTPIAQPRDAFGKKSDIPGPDEGLAHFCVVEVRAVSIDWLDLSEADNPKRARFIRSGDEWTRKWIAP</sequence>
<comment type="caution">
    <text evidence="6">The sequence shown here is derived from an EMBL/GenBank/DDBJ whole genome shotgun (WGS) entry which is preliminary data.</text>
</comment>
<evidence type="ECO:0000256" key="3">
    <source>
        <dbReference type="ARBA" id="ARBA00022643"/>
    </source>
</evidence>
<dbReference type="InterPro" id="IPR024624">
    <property type="entry name" value="Pyridox_Oxase_Alr4036_FMN-bd"/>
</dbReference>
<comment type="cofactor">
    <cofactor evidence="1">
        <name>FMN</name>
        <dbReference type="ChEBI" id="CHEBI:58210"/>
    </cofactor>
</comment>
<dbReference type="Pfam" id="PF12766">
    <property type="entry name" value="Pyridox_oxase_2"/>
    <property type="match status" value="1"/>
</dbReference>
<name>A0ABX4V8V3_9BURK</name>
<evidence type="ECO:0000313" key="7">
    <source>
        <dbReference type="Proteomes" id="UP000235659"/>
    </source>
</evidence>
<dbReference type="Gene3D" id="2.30.110.10">
    <property type="entry name" value="Electron Transport, Fmn-binding Protein, Chain A"/>
    <property type="match status" value="1"/>
</dbReference>
<dbReference type="PANTHER" id="PTHR10851">
    <property type="entry name" value="PYRIDOXINE-5-PHOSPHATE OXIDASE"/>
    <property type="match status" value="1"/>
</dbReference>
<dbReference type="RefSeq" id="WP_102632279.1">
    <property type="nucleotide sequence ID" value="NZ_PNXY01000006.1"/>
</dbReference>
<dbReference type="EMBL" id="PNXY01000006">
    <property type="protein sequence ID" value="PMS31588.1"/>
    <property type="molecule type" value="Genomic_DNA"/>
</dbReference>
<organism evidence="6 7">
    <name type="scientific">Paraburkholderia rhynchosiae</name>
    <dbReference type="NCBI Taxonomy" id="487049"/>
    <lineage>
        <taxon>Bacteria</taxon>
        <taxon>Pseudomonadati</taxon>
        <taxon>Pseudomonadota</taxon>
        <taxon>Betaproteobacteria</taxon>
        <taxon>Burkholderiales</taxon>
        <taxon>Burkholderiaceae</taxon>
        <taxon>Paraburkholderia</taxon>
    </lineage>
</organism>
<evidence type="ECO:0000259" key="5">
    <source>
        <dbReference type="Pfam" id="PF12766"/>
    </source>
</evidence>
<keyword evidence="7" id="KW-1185">Reference proteome</keyword>
<reference evidence="6 7" key="1">
    <citation type="submission" date="2018-01" db="EMBL/GenBank/DDBJ databases">
        <title>Whole genome analyses suggest that Burkholderia sensu lato contains two further novel genera in the rhizoxinica-symbiotica group Mycetohabitans gen. nov., and Trinickia gen. nov.: implications for the evolution of diazotrophy and nodulation in the Burkholderiaceae.</title>
        <authorList>
            <person name="Estrada-de los Santos P."/>
            <person name="Palmer M."/>
            <person name="Chavez-Ramirez B."/>
            <person name="Beukes C."/>
            <person name="Steenkamp E.T."/>
            <person name="Hirsch A.M."/>
            <person name="Manyaka P."/>
            <person name="Maluk M."/>
            <person name="Lafos M."/>
            <person name="Crook M."/>
            <person name="Gross E."/>
            <person name="Simon M.F."/>
            <person name="Bueno dos Reis Junior F."/>
            <person name="Poole P.S."/>
            <person name="Venter S.N."/>
            <person name="James E.K."/>
        </authorList>
    </citation>
    <scope>NUCLEOTIDE SEQUENCE [LARGE SCALE GENOMIC DNA]</scope>
    <source>
        <strain evidence="6 7">WSM 3937</strain>
    </source>
</reference>
<proteinExistence type="predicted"/>
<feature type="domain" description="Pyridoxamine 5'-phosphate oxidase Alr4036 family FMN-binding" evidence="5">
    <location>
        <begin position="17"/>
        <end position="98"/>
    </location>
</feature>
<gene>
    <name evidence="6" type="ORF">C0Z16_11655</name>
</gene>